<evidence type="ECO:0000259" key="8">
    <source>
        <dbReference type="Pfam" id="PF13193"/>
    </source>
</evidence>
<feature type="domain" description="Acetyl-coenzyme A synthetase N-terminal" evidence="9">
    <location>
        <begin position="30"/>
        <end position="87"/>
    </location>
</feature>
<dbReference type="Pfam" id="PF00501">
    <property type="entry name" value="AMP-binding"/>
    <property type="match status" value="1"/>
</dbReference>
<dbReference type="OrthoDB" id="23610at2"/>
<proteinExistence type="inferred from homology"/>
<reference evidence="10 11" key="1">
    <citation type="submission" date="2018-08" db="EMBL/GenBank/DDBJ databases">
        <title>Meiothermus luteus KCTC 52599 genome sequencing project.</title>
        <authorList>
            <person name="Da Costa M.S."/>
            <person name="Albuquerque L."/>
            <person name="Raposo P."/>
            <person name="Froufe H.J.C."/>
            <person name="Barroso C.S."/>
            <person name="Egas C."/>
        </authorList>
    </citation>
    <scope>NUCLEOTIDE SEQUENCE [LARGE SCALE GENOMIC DNA]</scope>
    <source>
        <strain evidence="10 11">KCTC 52599</strain>
    </source>
</reference>
<evidence type="ECO:0000256" key="2">
    <source>
        <dbReference type="ARBA" id="ARBA00013275"/>
    </source>
</evidence>
<protein>
    <recommendedName>
        <fullName evidence="2">acetate--CoA ligase</fullName>
        <ecNumber evidence="2">6.2.1.1</ecNumber>
    </recommendedName>
</protein>
<dbReference type="GO" id="GO:0006085">
    <property type="term" value="P:acetyl-CoA biosynthetic process"/>
    <property type="evidence" value="ECO:0007669"/>
    <property type="project" value="TreeGrafter"/>
</dbReference>
<keyword evidence="3 10" id="KW-0436">Ligase</keyword>
<evidence type="ECO:0000256" key="4">
    <source>
        <dbReference type="ARBA" id="ARBA00022741"/>
    </source>
</evidence>
<dbReference type="Gene3D" id="3.40.50.12780">
    <property type="entry name" value="N-terminal domain of ligase-like"/>
    <property type="match status" value="1"/>
</dbReference>
<dbReference type="InterPro" id="IPR032387">
    <property type="entry name" value="ACAS_N"/>
</dbReference>
<keyword evidence="4" id="KW-0547">Nucleotide-binding</keyword>
<dbReference type="GO" id="GO:0003987">
    <property type="term" value="F:acetate-CoA ligase activity"/>
    <property type="evidence" value="ECO:0007669"/>
    <property type="project" value="UniProtKB-EC"/>
</dbReference>
<dbReference type="Pfam" id="PF13193">
    <property type="entry name" value="AMP-binding_C"/>
    <property type="match status" value="1"/>
</dbReference>
<accession>A0A399F1T9</accession>
<dbReference type="SUPFAM" id="SSF56801">
    <property type="entry name" value="Acetyl-CoA synthetase-like"/>
    <property type="match status" value="1"/>
</dbReference>
<keyword evidence="11" id="KW-1185">Reference proteome</keyword>
<comment type="caution">
    <text evidence="10">The sequence shown here is derived from an EMBL/GenBank/DDBJ whole genome shotgun (WGS) entry which is preliminary data.</text>
</comment>
<evidence type="ECO:0000313" key="11">
    <source>
        <dbReference type="Proteomes" id="UP000265800"/>
    </source>
</evidence>
<dbReference type="PANTHER" id="PTHR24095">
    <property type="entry name" value="ACETYL-COENZYME A SYNTHETASE"/>
    <property type="match status" value="1"/>
</dbReference>
<sequence length="641" mass="70344">MNKPIWFPSEAYTRGSHIEALLQHFGLDGYEALYRLSIEETERFWQATLELLDLRWSVPYERVLDLSQGPQWPNWFVGGRLNLAQNALRHAEERPNEPALLWEGEDGAVRQLTYQELEVAVAQAAHALRALGVGKGDRVGLFLPMLPETAVAALAVARIGAIFVPIFSGYAPEAAATRLQDAEACLLIAADGFLRRGGRVALLENARAAARLSPSVKQLLVVRRFGDVPLASGEVAWDELVPAQPKEAPYLPVESMEPFMLIYTSGTTGRPKGTVHYHAGFPLKAAQDMAHLFDLRKGETLFWFTDMGWMMGPWAILGALTLGARVLLYEGAPDYPDAGRLWALCARHGVTHLGLSPTLVRALMPLGDAPVQEHDLSRLRVLGSTGEPWNLEPYLWFFHTVGRGRLPIINYSGGTEVGGGILGCTVWRPIKPMGFNTAAPGIHAEVLDASGRPVRGEVGELAVLKPWPGQTKGFWNAPERYLSTYWGRFENVWVHGDWALLDEEGHWFIQGRSDDTLKVAGKRVGPAEYESAAVEHPAVKEAAAIGVPHEVKGEVAVVFVVLRPGYLEGPELAQAIAETIAARLGKALKPERVLFVSDLPKTRNAKVMRRVIRAAYLGQNPGDLSALENPQAVEAIRQVGL</sequence>
<dbReference type="PANTHER" id="PTHR24095:SF14">
    <property type="entry name" value="ACETYL-COENZYME A SYNTHETASE 1"/>
    <property type="match status" value="1"/>
</dbReference>
<dbReference type="InterPro" id="IPR020845">
    <property type="entry name" value="AMP-binding_CS"/>
</dbReference>
<feature type="domain" description="AMP-binding enzyme C-terminal" evidence="8">
    <location>
        <begin position="528"/>
        <end position="606"/>
    </location>
</feature>
<dbReference type="EC" id="6.2.1.1" evidence="2"/>
<dbReference type="Gene3D" id="3.30.300.30">
    <property type="match status" value="1"/>
</dbReference>
<gene>
    <name evidence="10" type="primary">acs</name>
    <name evidence="10" type="ORF">Mlute_00270</name>
</gene>
<comment type="similarity">
    <text evidence="1">Belongs to the ATP-dependent AMP-binding enzyme family.</text>
</comment>
<dbReference type="PROSITE" id="PS00455">
    <property type="entry name" value="AMP_BINDING"/>
    <property type="match status" value="1"/>
</dbReference>
<dbReference type="InterPro" id="IPR000873">
    <property type="entry name" value="AMP-dep_synth/lig_dom"/>
</dbReference>
<dbReference type="InterPro" id="IPR045851">
    <property type="entry name" value="AMP-bd_C_sf"/>
</dbReference>
<keyword evidence="6" id="KW-0007">Acetylation</keyword>
<dbReference type="Pfam" id="PF16177">
    <property type="entry name" value="ACAS_N"/>
    <property type="match status" value="1"/>
</dbReference>
<dbReference type="InterPro" id="IPR042099">
    <property type="entry name" value="ANL_N_sf"/>
</dbReference>
<dbReference type="AlphaFoldDB" id="A0A399F1T9"/>
<keyword evidence="5" id="KW-0067">ATP-binding</keyword>
<evidence type="ECO:0000313" key="10">
    <source>
        <dbReference type="EMBL" id="RIH89755.1"/>
    </source>
</evidence>
<evidence type="ECO:0000256" key="5">
    <source>
        <dbReference type="ARBA" id="ARBA00022840"/>
    </source>
</evidence>
<evidence type="ECO:0000256" key="6">
    <source>
        <dbReference type="ARBA" id="ARBA00022990"/>
    </source>
</evidence>
<evidence type="ECO:0000256" key="1">
    <source>
        <dbReference type="ARBA" id="ARBA00006432"/>
    </source>
</evidence>
<dbReference type="InterPro" id="IPR025110">
    <property type="entry name" value="AMP-bd_C"/>
</dbReference>
<feature type="domain" description="AMP-dependent synthetase/ligase" evidence="7">
    <location>
        <begin position="89"/>
        <end position="475"/>
    </location>
</feature>
<organism evidence="10 11">
    <name type="scientific">Meiothermus luteus</name>
    <dbReference type="NCBI Taxonomy" id="2026184"/>
    <lineage>
        <taxon>Bacteria</taxon>
        <taxon>Thermotogati</taxon>
        <taxon>Deinococcota</taxon>
        <taxon>Deinococci</taxon>
        <taxon>Thermales</taxon>
        <taxon>Thermaceae</taxon>
        <taxon>Meiothermus</taxon>
    </lineage>
</organism>
<dbReference type="Proteomes" id="UP000265800">
    <property type="component" value="Unassembled WGS sequence"/>
</dbReference>
<evidence type="ECO:0000259" key="9">
    <source>
        <dbReference type="Pfam" id="PF16177"/>
    </source>
</evidence>
<dbReference type="GO" id="GO:0005524">
    <property type="term" value="F:ATP binding"/>
    <property type="evidence" value="ECO:0007669"/>
    <property type="project" value="UniProtKB-KW"/>
</dbReference>
<evidence type="ECO:0000259" key="7">
    <source>
        <dbReference type="Pfam" id="PF00501"/>
    </source>
</evidence>
<dbReference type="RefSeq" id="WP_119358977.1">
    <property type="nucleotide sequence ID" value="NZ_QWKZ01000004.1"/>
</dbReference>
<name>A0A399F1T9_9DEIN</name>
<evidence type="ECO:0000256" key="3">
    <source>
        <dbReference type="ARBA" id="ARBA00022598"/>
    </source>
</evidence>
<dbReference type="EMBL" id="QWKZ01000004">
    <property type="protein sequence ID" value="RIH89755.1"/>
    <property type="molecule type" value="Genomic_DNA"/>
</dbReference>